<protein>
    <submittedName>
        <fullName evidence="1">Uncharacterized protein</fullName>
    </submittedName>
</protein>
<organism evidence="1 2">
    <name type="scientific">Comamonas guangdongensis</name>
    <dbReference type="NCBI Taxonomy" id="510515"/>
    <lineage>
        <taxon>Bacteria</taxon>
        <taxon>Pseudomonadati</taxon>
        <taxon>Pseudomonadota</taxon>
        <taxon>Betaproteobacteria</taxon>
        <taxon>Burkholderiales</taxon>
        <taxon>Comamonadaceae</taxon>
        <taxon>Comamonas</taxon>
    </lineage>
</organism>
<evidence type="ECO:0000313" key="2">
    <source>
        <dbReference type="Proteomes" id="UP001561046"/>
    </source>
</evidence>
<name>A0ABV3ZT29_9BURK</name>
<reference evidence="1 2" key="1">
    <citation type="journal article" date="2013" name="Int. J. Syst. Evol. Microbiol.">
        <title>Comamonas guangdongensis sp. nov., isolated from subterranean forest sediment, and emended description of the genus Comamonas.</title>
        <authorList>
            <person name="Zhang J."/>
            <person name="Wang Y."/>
            <person name="Zhou S."/>
            <person name="Wu C."/>
            <person name="He J."/>
            <person name="Li F."/>
        </authorList>
    </citation>
    <scope>NUCLEOTIDE SEQUENCE [LARGE SCALE GENOMIC DNA]</scope>
    <source>
        <strain evidence="1 2">CCTCC AB2011133</strain>
    </source>
</reference>
<accession>A0ABV3ZT29</accession>
<keyword evidence="2" id="KW-1185">Reference proteome</keyword>
<proteinExistence type="predicted"/>
<gene>
    <name evidence="1" type="ORF">AB6724_07800</name>
</gene>
<evidence type="ECO:0000313" key="1">
    <source>
        <dbReference type="EMBL" id="MEX8192742.1"/>
    </source>
</evidence>
<sequence length="72" mass="7560">MDSVLTPNLDKLRNIVQSFGPHSFTAAQVATEYEGSAASSDTARTFDELLAHHAAVLGIQAVPGGHALWQAA</sequence>
<dbReference type="EMBL" id="JBFYGN010000007">
    <property type="protein sequence ID" value="MEX8192742.1"/>
    <property type="molecule type" value="Genomic_DNA"/>
</dbReference>
<comment type="caution">
    <text evidence="1">The sequence shown here is derived from an EMBL/GenBank/DDBJ whole genome shotgun (WGS) entry which is preliminary data.</text>
</comment>
<dbReference type="RefSeq" id="WP_369337946.1">
    <property type="nucleotide sequence ID" value="NZ_JBFYGN010000007.1"/>
</dbReference>
<dbReference type="Proteomes" id="UP001561046">
    <property type="component" value="Unassembled WGS sequence"/>
</dbReference>